<evidence type="ECO:0000256" key="1">
    <source>
        <dbReference type="SAM" id="MobiDB-lite"/>
    </source>
</evidence>
<dbReference type="Proteomes" id="UP000886520">
    <property type="component" value="Chromosome 10"/>
</dbReference>
<reference evidence="2" key="1">
    <citation type="submission" date="2021-01" db="EMBL/GenBank/DDBJ databases">
        <title>Adiantum capillus-veneris genome.</title>
        <authorList>
            <person name="Fang Y."/>
            <person name="Liao Q."/>
        </authorList>
    </citation>
    <scope>NUCLEOTIDE SEQUENCE</scope>
    <source>
        <strain evidence="2">H3</strain>
        <tissue evidence="2">Leaf</tissue>
    </source>
</reference>
<organism evidence="2 3">
    <name type="scientific">Adiantum capillus-veneris</name>
    <name type="common">Maidenhair fern</name>
    <dbReference type="NCBI Taxonomy" id="13818"/>
    <lineage>
        <taxon>Eukaryota</taxon>
        <taxon>Viridiplantae</taxon>
        <taxon>Streptophyta</taxon>
        <taxon>Embryophyta</taxon>
        <taxon>Tracheophyta</taxon>
        <taxon>Polypodiopsida</taxon>
        <taxon>Polypodiidae</taxon>
        <taxon>Polypodiales</taxon>
        <taxon>Pteridineae</taxon>
        <taxon>Pteridaceae</taxon>
        <taxon>Vittarioideae</taxon>
        <taxon>Adiantum</taxon>
    </lineage>
</organism>
<dbReference type="AlphaFoldDB" id="A0A9D4ZGL2"/>
<proteinExistence type="predicted"/>
<feature type="compositionally biased region" description="Basic and acidic residues" evidence="1">
    <location>
        <begin position="10"/>
        <end position="20"/>
    </location>
</feature>
<feature type="region of interest" description="Disordered" evidence="1">
    <location>
        <begin position="99"/>
        <end position="145"/>
    </location>
</feature>
<sequence length="1280" mass="140932">MPSEDVVAAVDKDTAAEKEQVNVQNVSGHNEEEGSNSSMKSPVTPAALCEANGTPALRWKSYLAKQKEFDNHGKLAGASAASSDSKGKLVINLCGSTRSSMMKVSPNGSETKPSTGSLKKLDASSSSQERGLQPNEDDEGPSSRAPMEILTSESLPLGSLESVQNCVRELCTFKHPKATQDLAKMVCRRIRMVRRTLKTSTKPKPCSTRLRLHATEMKYSKLECAGVASSLNSKSLEARNLEEKAGLKGRRGWKGPLLDAAMEEEDVASRFEELIHSEDEERLSIGRVSTTYPSNGPAEYLEDKKEASKKDVSSGIKEVVPAEPPCSQLIPVCSIDADYTSRDAGAKDITFGRGQARSLSHEPGTFSDTSKLDVKEQTVLETLLRDEPTGYSSGGGSEPSRSYRVEKSGCEGVIERCGHEESGQSEDTKSTDAESDFSQSDEYDEGDSASSESHECDDEECNCNGLSPGMIAHPSKGVGCTEQVPSVLCDAEGNIWHIGKRAEQARGKGMLTQLRPSNRLQDKTLRLANKWPSDADYTISSFGDVSNRSVVYKEKAIFVGCIPDGTENLEEILHNLMEKFLERFDFAPAILSQIQLVKVVKDFAFLELATEKVAHIVLAANQLDVFEWGVNGFHFNIEGCKGTHTSVRPLIEYMPLKPARVIFVGNIPKLRWQREYLEAFFARILKGGDGPDDCHLVNCVYLLPESCDAYVELASEVMADAIIFKCTKNPHLLREIGEDVFLCRDPSSVPLMSQHKSNICPQRSLYIGVSAPGAEFKIDLVRKVFEEILPMISRETNQPGYLEFISVQPGKDYAFFQFNSESIVDAVMDEYILNTHLFVCNSSSLSYIILRPPGYKRPGARYRPERNRNGGLGIRSSRLENGVGLPMSRPSEPKPSKQLGMVPLLPRRFGDEPAKKTDCILSIGASPLPEATWNGLSSTGACAADPECMLIIEGLPKGLPKGLLRGALNELFEKSLSKMGFLEVGMLVLRHLDRDNNLDVVASLPSAKFVRALRSLRNTLSVAGNELKLLTKSGKRKVTWQGKLTEHGRGQGEVSCISDDEAYQDERTKGRPGKAVSISSFQRRKRAVSHIESHVQGRKDFIGRRKGLDWDPEIRNAESVRSVTTLLRKDHKGDVTGALKTAKGALKVLSRQQIGIHVLKPTRLQHRRGNSFKGIAPHGQNATGRVKFRKRDLSAISDVRTNADDFPREILHIVSEGGKRKIQSVTTAPKLVRNLGKATVLNMIGKKRKLLHLNDNVSAQKTVITHRSLKKLRLQVPRVL</sequence>
<comment type="caution">
    <text evidence="2">The sequence shown here is derived from an EMBL/GenBank/DDBJ whole genome shotgun (WGS) entry which is preliminary data.</text>
</comment>
<feature type="compositionally biased region" description="Polar residues" evidence="1">
    <location>
        <begin position="99"/>
        <end position="130"/>
    </location>
</feature>
<accession>A0A9D4ZGL2</accession>
<dbReference type="EMBL" id="JABFUD020000010">
    <property type="protein sequence ID" value="KAI5074738.1"/>
    <property type="molecule type" value="Genomic_DNA"/>
</dbReference>
<evidence type="ECO:0000313" key="3">
    <source>
        <dbReference type="Proteomes" id="UP000886520"/>
    </source>
</evidence>
<protein>
    <submittedName>
        <fullName evidence="2">Uncharacterized protein</fullName>
    </submittedName>
</protein>
<feature type="region of interest" description="Disordered" evidence="1">
    <location>
        <begin position="382"/>
        <end position="459"/>
    </location>
</feature>
<feature type="compositionally biased region" description="Acidic residues" evidence="1">
    <location>
        <begin position="433"/>
        <end position="447"/>
    </location>
</feature>
<feature type="region of interest" description="Disordered" evidence="1">
    <location>
        <begin position="859"/>
        <end position="901"/>
    </location>
</feature>
<gene>
    <name evidence="2" type="ORF">GOP47_0010699</name>
</gene>
<feature type="compositionally biased region" description="Basic and acidic residues" evidence="1">
    <location>
        <begin position="401"/>
        <end position="432"/>
    </location>
</feature>
<keyword evidence="3" id="KW-1185">Reference proteome</keyword>
<feature type="region of interest" description="Disordered" evidence="1">
    <location>
        <begin position="1"/>
        <end position="46"/>
    </location>
</feature>
<dbReference type="OrthoDB" id="1918199at2759"/>
<name>A0A9D4ZGL2_ADICA</name>
<evidence type="ECO:0000313" key="2">
    <source>
        <dbReference type="EMBL" id="KAI5074738.1"/>
    </source>
</evidence>